<proteinExistence type="predicted"/>
<gene>
    <name evidence="1" type="primary">ORF103154</name>
</gene>
<sequence length="64" mass="7221">MDLCRHYRSSSEQLDLLLLLTKRLASNSRTSCLASHQTSKAQIVIKFAQIKRANYKAANNNKGN</sequence>
<accession>A0A0B7A8M5</accession>
<protein>
    <submittedName>
        <fullName evidence="1">Uncharacterized protein</fullName>
    </submittedName>
</protein>
<reference evidence="1" key="1">
    <citation type="submission" date="2014-12" db="EMBL/GenBank/DDBJ databases">
        <title>Insight into the proteome of Arion vulgaris.</title>
        <authorList>
            <person name="Aradska J."/>
            <person name="Bulat T."/>
            <person name="Smidak R."/>
            <person name="Sarate P."/>
            <person name="Gangsoo J."/>
            <person name="Sialana F."/>
            <person name="Bilban M."/>
            <person name="Lubec G."/>
        </authorList>
    </citation>
    <scope>NUCLEOTIDE SEQUENCE</scope>
    <source>
        <tissue evidence="1">Skin</tissue>
    </source>
</reference>
<name>A0A0B7A8M5_9EUPU</name>
<organism evidence="1">
    <name type="scientific">Arion vulgaris</name>
    <dbReference type="NCBI Taxonomy" id="1028688"/>
    <lineage>
        <taxon>Eukaryota</taxon>
        <taxon>Metazoa</taxon>
        <taxon>Spiralia</taxon>
        <taxon>Lophotrochozoa</taxon>
        <taxon>Mollusca</taxon>
        <taxon>Gastropoda</taxon>
        <taxon>Heterobranchia</taxon>
        <taxon>Euthyneura</taxon>
        <taxon>Panpulmonata</taxon>
        <taxon>Eupulmonata</taxon>
        <taxon>Stylommatophora</taxon>
        <taxon>Helicina</taxon>
        <taxon>Arionoidea</taxon>
        <taxon>Arionidae</taxon>
        <taxon>Arion</taxon>
    </lineage>
</organism>
<dbReference type="EMBL" id="HACG01030263">
    <property type="protein sequence ID" value="CEK77128.1"/>
    <property type="molecule type" value="Transcribed_RNA"/>
</dbReference>
<dbReference type="AlphaFoldDB" id="A0A0B7A8M5"/>
<evidence type="ECO:0000313" key="1">
    <source>
        <dbReference type="EMBL" id="CEK77128.1"/>
    </source>
</evidence>